<gene>
    <name evidence="1" type="ORF">A3F84_16635</name>
</gene>
<protein>
    <submittedName>
        <fullName evidence="1">Uncharacterized protein</fullName>
    </submittedName>
</protein>
<accession>A0A1F6C4S0</accession>
<dbReference type="Gene3D" id="1.10.10.10">
    <property type="entry name" value="Winged helix-like DNA-binding domain superfamily/Winged helix DNA-binding domain"/>
    <property type="match status" value="1"/>
</dbReference>
<reference evidence="1 2" key="1">
    <citation type="journal article" date="2016" name="Nat. Commun.">
        <title>Thousands of microbial genomes shed light on interconnected biogeochemical processes in an aquifer system.</title>
        <authorList>
            <person name="Anantharaman K."/>
            <person name="Brown C.T."/>
            <person name="Hug L.A."/>
            <person name="Sharon I."/>
            <person name="Castelle C.J."/>
            <person name="Probst A.J."/>
            <person name="Thomas B.C."/>
            <person name="Singh A."/>
            <person name="Wilkins M.J."/>
            <person name="Karaoz U."/>
            <person name="Brodie E.L."/>
            <person name="Williams K.H."/>
            <person name="Hubbard S.S."/>
            <person name="Banfield J.F."/>
        </authorList>
    </citation>
    <scope>NUCLEOTIDE SEQUENCE [LARGE SCALE GENOMIC DNA]</scope>
    <source>
        <strain evidence="2">RIFCSPLOWO2_12_FULL_64_10</strain>
    </source>
</reference>
<dbReference type="InterPro" id="IPR036388">
    <property type="entry name" value="WH-like_DNA-bd_sf"/>
</dbReference>
<comment type="caution">
    <text evidence="1">The sequence shown here is derived from an EMBL/GenBank/DDBJ whole genome shotgun (WGS) entry which is preliminary data.</text>
</comment>
<evidence type="ECO:0000313" key="1">
    <source>
        <dbReference type="EMBL" id="OGG44195.1"/>
    </source>
</evidence>
<proteinExistence type="predicted"/>
<evidence type="ECO:0000313" key="2">
    <source>
        <dbReference type="Proteomes" id="UP000178606"/>
    </source>
</evidence>
<dbReference type="EMBL" id="MFKF01000411">
    <property type="protein sequence ID" value="OGG44195.1"/>
    <property type="molecule type" value="Genomic_DNA"/>
</dbReference>
<dbReference type="Proteomes" id="UP000178606">
    <property type="component" value="Unassembled WGS sequence"/>
</dbReference>
<dbReference type="AlphaFoldDB" id="A0A1F6C4S0"/>
<organism evidence="1 2">
    <name type="scientific">Handelsmanbacteria sp. (strain RIFCSPLOWO2_12_FULL_64_10)</name>
    <dbReference type="NCBI Taxonomy" id="1817868"/>
    <lineage>
        <taxon>Bacteria</taxon>
        <taxon>Candidatus Handelsmaniibacteriota</taxon>
    </lineage>
</organism>
<name>A0A1F6C4S0_HANXR</name>
<sequence length="156" mass="17235">MTDILGKLVSSAPKAVSITQLEQHTGRPAVELLKLCRSLWRADLLLPHDTMPATWQLACAPNAVTLEDVFRCVIADPAPRGKQDSKPDADDRAHQQLDLLLMQATMSINQSISTHLRQFSLDRLHNCSSGMHPFTAYSMRSARRDNAADIATATFP</sequence>